<name>A0ABD1SQJ0_9LAMI</name>
<feature type="region of interest" description="Disordered" evidence="1">
    <location>
        <begin position="254"/>
        <end position="279"/>
    </location>
</feature>
<reference evidence="3" key="1">
    <citation type="submission" date="2024-07" db="EMBL/GenBank/DDBJ databases">
        <title>Two chromosome-level genome assemblies of Korean endemic species Abeliophyllum distichum and Forsythia ovata (Oleaceae).</title>
        <authorList>
            <person name="Jang H."/>
        </authorList>
    </citation>
    <scope>NUCLEOTIDE SEQUENCE [LARGE SCALE GENOMIC DNA]</scope>
</reference>
<evidence type="ECO:0000256" key="1">
    <source>
        <dbReference type="SAM" id="MobiDB-lite"/>
    </source>
</evidence>
<dbReference type="PANTHER" id="PTHR33356">
    <property type="entry name" value="TIP41-LIKE PROTEIN"/>
    <property type="match status" value="1"/>
</dbReference>
<comment type="caution">
    <text evidence="2">The sequence shown here is derived from an EMBL/GenBank/DDBJ whole genome shotgun (WGS) entry which is preliminary data.</text>
</comment>
<accession>A0ABD1SQJ0</accession>
<evidence type="ECO:0000313" key="2">
    <source>
        <dbReference type="EMBL" id="KAL2502982.1"/>
    </source>
</evidence>
<gene>
    <name evidence="2" type="ORF">Fot_36830</name>
</gene>
<organism evidence="2 3">
    <name type="scientific">Forsythia ovata</name>
    <dbReference type="NCBI Taxonomy" id="205694"/>
    <lineage>
        <taxon>Eukaryota</taxon>
        <taxon>Viridiplantae</taxon>
        <taxon>Streptophyta</taxon>
        <taxon>Embryophyta</taxon>
        <taxon>Tracheophyta</taxon>
        <taxon>Spermatophyta</taxon>
        <taxon>Magnoliopsida</taxon>
        <taxon>eudicotyledons</taxon>
        <taxon>Gunneridae</taxon>
        <taxon>Pentapetalae</taxon>
        <taxon>asterids</taxon>
        <taxon>lamiids</taxon>
        <taxon>Lamiales</taxon>
        <taxon>Oleaceae</taxon>
        <taxon>Forsythieae</taxon>
        <taxon>Forsythia</taxon>
    </lineage>
</organism>
<dbReference type="AlphaFoldDB" id="A0ABD1SQJ0"/>
<dbReference type="Proteomes" id="UP001604277">
    <property type="component" value="Unassembled WGS sequence"/>
</dbReference>
<dbReference type="PANTHER" id="PTHR33356:SF5">
    <property type="entry name" value="TIP41-LIKE PROTEIN"/>
    <property type="match status" value="1"/>
</dbReference>
<evidence type="ECO:0000313" key="3">
    <source>
        <dbReference type="Proteomes" id="UP001604277"/>
    </source>
</evidence>
<sequence length="347" mass="38381">MAAELDDGEFWLPPQFLSDDDLLIGGQNKIHQTKRTDDYSFAFGNSFGPFSDLSSPVESVMGSTETESDEDDYMTELTRKIAQSTIQDSGYPFENKKGWWVSGSPQSTLCSVMGSCGCHPGSGRRSPNCVSKVSSPLDANRKDLTPLELLSAAAEEVARMRMMEETLRDNTHLSFEHLQATQLQQLKEQQMMKQPQQGSRFCGQMKSGYQQMVLNSGRPNGLAMDAWSTVQHPQKQQQPGSGMRALFLGDPGTKNERSGTGVFLPRRFGTPTETRKKSDGYGGGVGNMCSTCCISVLTSSWNAYAMPYCLRIYVPLVKELSPNTRATRKEKHLQLQLTANMAIASIR</sequence>
<dbReference type="EMBL" id="JBFOLJ010000010">
    <property type="protein sequence ID" value="KAL2502982.1"/>
    <property type="molecule type" value="Genomic_DNA"/>
</dbReference>
<keyword evidence="3" id="KW-1185">Reference proteome</keyword>
<proteinExistence type="predicted"/>
<protein>
    <submittedName>
        <fullName evidence="2">Uncharacterized protein</fullName>
    </submittedName>
</protein>